<keyword evidence="4" id="KW-1185">Reference proteome</keyword>
<evidence type="ECO:0000256" key="1">
    <source>
        <dbReference type="ARBA" id="ARBA00022737"/>
    </source>
</evidence>
<dbReference type="AlphaFoldDB" id="A0AAU9I8L8"/>
<name>A0AAU9I8L8_9CILI</name>
<dbReference type="Proteomes" id="UP001162131">
    <property type="component" value="Unassembled WGS sequence"/>
</dbReference>
<dbReference type="InterPro" id="IPR019734">
    <property type="entry name" value="TPR_rpt"/>
</dbReference>
<dbReference type="SMART" id="SM00028">
    <property type="entry name" value="TPR"/>
    <property type="match status" value="3"/>
</dbReference>
<reference evidence="3" key="1">
    <citation type="submission" date="2021-09" db="EMBL/GenBank/DDBJ databases">
        <authorList>
            <consortium name="AG Swart"/>
            <person name="Singh M."/>
            <person name="Singh A."/>
            <person name="Seah K."/>
            <person name="Emmerich C."/>
        </authorList>
    </citation>
    <scope>NUCLEOTIDE SEQUENCE</scope>
    <source>
        <strain evidence="3">ATCC30299</strain>
    </source>
</reference>
<comment type="caution">
    <text evidence="3">The sequence shown here is derived from an EMBL/GenBank/DDBJ whole genome shotgun (WGS) entry which is preliminary data.</text>
</comment>
<proteinExistence type="predicted"/>
<protein>
    <recommendedName>
        <fullName evidence="5">Tetratricopeptide repeat protein</fullName>
    </recommendedName>
</protein>
<dbReference type="PANTHER" id="PTHR45641:SF19">
    <property type="entry name" value="NEPHROCYSTIN-3"/>
    <property type="match status" value="1"/>
</dbReference>
<accession>A0AAU9I8L8</accession>
<organism evidence="3 4">
    <name type="scientific">Blepharisma stoltei</name>
    <dbReference type="NCBI Taxonomy" id="1481888"/>
    <lineage>
        <taxon>Eukaryota</taxon>
        <taxon>Sar</taxon>
        <taxon>Alveolata</taxon>
        <taxon>Ciliophora</taxon>
        <taxon>Postciliodesmatophora</taxon>
        <taxon>Heterotrichea</taxon>
        <taxon>Heterotrichida</taxon>
        <taxon>Blepharismidae</taxon>
        <taxon>Blepharisma</taxon>
    </lineage>
</organism>
<keyword evidence="2" id="KW-0802">TPR repeat</keyword>
<dbReference type="Pfam" id="PF13424">
    <property type="entry name" value="TPR_12"/>
    <property type="match status" value="1"/>
</dbReference>
<evidence type="ECO:0000313" key="4">
    <source>
        <dbReference type="Proteomes" id="UP001162131"/>
    </source>
</evidence>
<dbReference type="Gene3D" id="1.25.40.10">
    <property type="entry name" value="Tetratricopeptide repeat domain"/>
    <property type="match status" value="2"/>
</dbReference>
<dbReference type="EMBL" id="CAJZBQ010000002">
    <property type="protein sequence ID" value="CAG9310295.1"/>
    <property type="molecule type" value="Genomic_DNA"/>
</dbReference>
<evidence type="ECO:0000313" key="3">
    <source>
        <dbReference type="EMBL" id="CAG9310295.1"/>
    </source>
</evidence>
<dbReference type="InterPro" id="IPR011990">
    <property type="entry name" value="TPR-like_helical_dom_sf"/>
</dbReference>
<keyword evidence="1" id="KW-0677">Repeat</keyword>
<dbReference type="PANTHER" id="PTHR45641">
    <property type="entry name" value="TETRATRICOPEPTIDE REPEAT PROTEIN (AFU_ORTHOLOGUE AFUA_6G03870)"/>
    <property type="match status" value="1"/>
</dbReference>
<sequence length="168" mass="19624">MQEAIEEYKKAIDANIKAYGRDHPKTYQYLSQLGSAYRTVGKIQEAMEAHNDALEIGLTLFGENDFNTGFIYSGLAKDYRDLQFWDKSIQLHNKAINIYKQCYDRNRDFEQYYWSELYCLGETYEAKGDIINALQNYPKVKGFYNDTYGENHEFVAEIQTKIDSIKAT</sequence>
<evidence type="ECO:0008006" key="5">
    <source>
        <dbReference type="Google" id="ProtNLM"/>
    </source>
</evidence>
<evidence type="ECO:0000256" key="2">
    <source>
        <dbReference type="ARBA" id="ARBA00022803"/>
    </source>
</evidence>
<gene>
    <name evidence="3" type="ORF">BSTOLATCC_MIC1148</name>
</gene>
<dbReference type="SUPFAM" id="SSF48452">
    <property type="entry name" value="TPR-like"/>
    <property type="match status" value="1"/>
</dbReference>